<accession>A0A418XUM1</accession>
<feature type="repeat" description="TPR" evidence="1">
    <location>
        <begin position="125"/>
        <end position="158"/>
    </location>
</feature>
<evidence type="ECO:0000313" key="3">
    <source>
        <dbReference type="EMBL" id="RJG16278.1"/>
    </source>
</evidence>
<organism evidence="3 4">
    <name type="scientific">Massilia cavernae</name>
    <dbReference type="NCBI Taxonomy" id="2320864"/>
    <lineage>
        <taxon>Bacteria</taxon>
        <taxon>Pseudomonadati</taxon>
        <taxon>Pseudomonadota</taxon>
        <taxon>Betaproteobacteria</taxon>
        <taxon>Burkholderiales</taxon>
        <taxon>Oxalobacteraceae</taxon>
        <taxon>Telluria group</taxon>
        <taxon>Massilia</taxon>
    </lineage>
</organism>
<protein>
    <submittedName>
        <fullName evidence="3">Tetratricopeptide repeat protein</fullName>
    </submittedName>
</protein>
<sequence length="210" mass="23090">MNKLLHPLAAAALALSASAGAQAANYCGELKNHFGPLDYRMRGQVNLEIVEDAHFTPDVEAGIKGSTGEIGADLDYTLRAIPNHPRALATMAKVGQRLRTTKVPFAKFPVECYFNRAIRFAPDDGVVRATYGNYLFTMGKTDEALKMFTTAVELLPKDPTANYNLGLLYLKKKDYANARRHAMVAYDQDFPLPGLKNKLVAAGEWDKPAQ</sequence>
<dbReference type="RefSeq" id="WP_119810839.1">
    <property type="nucleotide sequence ID" value="NZ_QYUP01000109.1"/>
</dbReference>
<dbReference type="AlphaFoldDB" id="A0A418XUM1"/>
<keyword evidence="1" id="KW-0802">TPR repeat</keyword>
<keyword evidence="2" id="KW-0732">Signal</keyword>
<dbReference type="Gene3D" id="1.25.40.10">
    <property type="entry name" value="Tetratricopeptide repeat domain"/>
    <property type="match status" value="1"/>
</dbReference>
<evidence type="ECO:0000256" key="2">
    <source>
        <dbReference type="SAM" id="SignalP"/>
    </source>
</evidence>
<dbReference type="InterPro" id="IPR019734">
    <property type="entry name" value="TPR_rpt"/>
</dbReference>
<feature type="chain" id="PRO_5019306203" evidence="2">
    <location>
        <begin position="24"/>
        <end position="210"/>
    </location>
</feature>
<dbReference type="InterPro" id="IPR011990">
    <property type="entry name" value="TPR-like_helical_dom_sf"/>
</dbReference>
<proteinExistence type="predicted"/>
<reference evidence="3 4" key="1">
    <citation type="submission" date="2018-09" db="EMBL/GenBank/DDBJ databases">
        <authorList>
            <person name="Zhu H."/>
        </authorList>
    </citation>
    <scope>NUCLEOTIDE SEQUENCE [LARGE SCALE GENOMIC DNA]</scope>
    <source>
        <strain evidence="3 4">K1S02-61</strain>
    </source>
</reference>
<comment type="caution">
    <text evidence="3">The sequence shown here is derived from an EMBL/GenBank/DDBJ whole genome shotgun (WGS) entry which is preliminary data.</text>
</comment>
<keyword evidence="4" id="KW-1185">Reference proteome</keyword>
<evidence type="ECO:0000313" key="4">
    <source>
        <dbReference type="Proteomes" id="UP000284006"/>
    </source>
</evidence>
<gene>
    <name evidence="3" type="ORF">D3872_11175</name>
</gene>
<dbReference type="OrthoDB" id="8525350at2"/>
<dbReference type="PROSITE" id="PS50005">
    <property type="entry name" value="TPR"/>
    <property type="match status" value="1"/>
</dbReference>
<evidence type="ECO:0000256" key="1">
    <source>
        <dbReference type="PROSITE-ProRule" id="PRU00339"/>
    </source>
</evidence>
<dbReference type="EMBL" id="QYUP01000109">
    <property type="protein sequence ID" value="RJG16278.1"/>
    <property type="molecule type" value="Genomic_DNA"/>
</dbReference>
<name>A0A418XUM1_9BURK</name>
<feature type="signal peptide" evidence="2">
    <location>
        <begin position="1"/>
        <end position="23"/>
    </location>
</feature>
<dbReference type="SUPFAM" id="SSF48452">
    <property type="entry name" value="TPR-like"/>
    <property type="match status" value="1"/>
</dbReference>
<dbReference type="Proteomes" id="UP000284006">
    <property type="component" value="Unassembled WGS sequence"/>
</dbReference>
<dbReference type="Pfam" id="PF13432">
    <property type="entry name" value="TPR_16"/>
    <property type="match status" value="1"/>
</dbReference>